<keyword evidence="4" id="KW-1185">Reference proteome</keyword>
<comment type="similarity">
    <text evidence="1">Belongs to the choline/ethanolamine kinase family.</text>
</comment>
<dbReference type="OrthoDB" id="10267235at2759"/>
<dbReference type="InterPro" id="IPR007521">
    <property type="entry name" value="Choline_kin_N"/>
</dbReference>
<evidence type="ECO:0000313" key="3">
    <source>
        <dbReference type="EMBL" id="ODV95675.1"/>
    </source>
</evidence>
<dbReference type="Gene3D" id="3.90.1200.10">
    <property type="match status" value="1"/>
</dbReference>
<dbReference type="SUPFAM" id="SSF56112">
    <property type="entry name" value="Protein kinase-like (PK-like)"/>
    <property type="match status" value="1"/>
</dbReference>
<feature type="domain" description="Choline kinase N-terminal" evidence="2">
    <location>
        <begin position="1"/>
        <end position="35"/>
    </location>
</feature>
<proteinExistence type="inferred from homology"/>
<evidence type="ECO:0000313" key="4">
    <source>
        <dbReference type="Proteomes" id="UP000094236"/>
    </source>
</evidence>
<sequence length="478" mass="56568">VKSIKAFLDNTLPLDYFKQDLISILQKLGISKWHRLNVNQKTINEIKIERISGALTNVIYKVTYKKYHPLLLRIYGANIDSIIDRESELKILAKLSKKNIGPKLLGCFTNGRFEQFLNNSITLNHLQIREPKISRIIARRMKELHTGIILDVEEKSMGPMCWNLIFKWIDIIEKIFKEKNYSIKQQKDLLIVDFETYKQQVLNLKKFLNKNYNNGLYFNELVFCHNDTQYGNLLFYNPKNEEEYQDNNENSDVEEEDLIDEIVSGTNSTKFDKKLVVIDFEYSGSNIPAYDITNHFCEWMANYHDPEKSYYLDEKMYPSKEERLNFIGSYIQYHAFINNNNNNNNNLNKDMDDIKKLYNECILWRPVNSVYWALWGIVKKIEEEEFTKFNINIDKIGGINGERYVIKNLGEEEEVNEEEEAEIEENNQVSDDDFDYFKYALNKNGIFIGDLIQLNLTEKDIIDKDRLKDVKFMDCEFL</sequence>
<dbReference type="GO" id="GO:0005737">
    <property type="term" value="C:cytoplasm"/>
    <property type="evidence" value="ECO:0007669"/>
    <property type="project" value="TreeGrafter"/>
</dbReference>
<organism evidence="3 4">
    <name type="scientific">Pachysolen tannophilus NRRL Y-2460</name>
    <dbReference type="NCBI Taxonomy" id="669874"/>
    <lineage>
        <taxon>Eukaryota</taxon>
        <taxon>Fungi</taxon>
        <taxon>Dikarya</taxon>
        <taxon>Ascomycota</taxon>
        <taxon>Saccharomycotina</taxon>
        <taxon>Pichiomycetes</taxon>
        <taxon>Pachysolenaceae</taxon>
        <taxon>Pachysolen</taxon>
    </lineage>
</organism>
<dbReference type="GO" id="GO:0004103">
    <property type="term" value="F:choline kinase activity"/>
    <property type="evidence" value="ECO:0007669"/>
    <property type="project" value="TreeGrafter"/>
</dbReference>
<evidence type="ECO:0000259" key="2">
    <source>
        <dbReference type="Pfam" id="PF04428"/>
    </source>
</evidence>
<dbReference type="PANTHER" id="PTHR22603">
    <property type="entry name" value="CHOLINE/ETHANOALAMINE KINASE"/>
    <property type="match status" value="1"/>
</dbReference>
<dbReference type="STRING" id="669874.A0A1E4TV79"/>
<dbReference type="Pfam" id="PF04428">
    <property type="entry name" value="Choline_kin_N"/>
    <property type="match status" value="1"/>
</dbReference>
<dbReference type="GO" id="GO:0004305">
    <property type="term" value="F:ethanolamine kinase activity"/>
    <property type="evidence" value="ECO:0007669"/>
    <property type="project" value="TreeGrafter"/>
</dbReference>
<dbReference type="Gene3D" id="3.30.200.20">
    <property type="entry name" value="Phosphorylase Kinase, domain 1"/>
    <property type="match status" value="1"/>
</dbReference>
<dbReference type="GO" id="GO:0006646">
    <property type="term" value="P:phosphatidylethanolamine biosynthetic process"/>
    <property type="evidence" value="ECO:0007669"/>
    <property type="project" value="TreeGrafter"/>
</dbReference>
<feature type="non-terminal residue" evidence="3">
    <location>
        <position position="1"/>
    </location>
</feature>
<protein>
    <recommendedName>
        <fullName evidence="2">Choline kinase N-terminal domain-containing protein</fullName>
    </recommendedName>
</protein>
<dbReference type="EMBL" id="KV454014">
    <property type="protein sequence ID" value="ODV95675.1"/>
    <property type="molecule type" value="Genomic_DNA"/>
</dbReference>
<dbReference type="CDD" id="cd05157">
    <property type="entry name" value="ETNK_euk"/>
    <property type="match status" value="1"/>
</dbReference>
<reference evidence="4" key="1">
    <citation type="submission" date="2016-05" db="EMBL/GenBank/DDBJ databases">
        <title>Comparative genomics of biotechnologically important yeasts.</title>
        <authorList>
            <consortium name="DOE Joint Genome Institute"/>
            <person name="Riley R."/>
            <person name="Haridas S."/>
            <person name="Wolfe K.H."/>
            <person name="Lopes M.R."/>
            <person name="Hittinger C.T."/>
            <person name="Goker M."/>
            <person name="Salamov A."/>
            <person name="Wisecaver J."/>
            <person name="Long T.M."/>
            <person name="Aerts A.L."/>
            <person name="Barry K."/>
            <person name="Choi C."/>
            <person name="Clum A."/>
            <person name="Coughlan A.Y."/>
            <person name="Deshpande S."/>
            <person name="Douglass A.P."/>
            <person name="Hanson S.J."/>
            <person name="Klenk H.-P."/>
            <person name="Labutti K."/>
            <person name="Lapidus A."/>
            <person name="Lindquist E."/>
            <person name="Lipzen A."/>
            <person name="Meier-Kolthoff J.P."/>
            <person name="Ohm R.A."/>
            <person name="Otillar R.P."/>
            <person name="Pangilinan J."/>
            <person name="Peng Y."/>
            <person name="Rokas A."/>
            <person name="Rosa C.A."/>
            <person name="Scheuner C."/>
            <person name="Sibirny A.A."/>
            <person name="Slot J.C."/>
            <person name="Stielow J.B."/>
            <person name="Sun H."/>
            <person name="Kurtzman C.P."/>
            <person name="Blackwell M."/>
            <person name="Grigoriev I.V."/>
            <person name="Jeffries T.W."/>
        </authorList>
    </citation>
    <scope>NUCLEOTIDE SEQUENCE [LARGE SCALE GENOMIC DNA]</scope>
    <source>
        <strain evidence="4">NRRL Y-2460</strain>
    </source>
</reference>
<accession>A0A1E4TV79</accession>
<gene>
    <name evidence="3" type="ORF">PACTADRAFT_19771</name>
</gene>
<feature type="non-terminal residue" evidence="3">
    <location>
        <position position="478"/>
    </location>
</feature>
<name>A0A1E4TV79_PACTA</name>
<dbReference type="AlphaFoldDB" id="A0A1E4TV79"/>
<evidence type="ECO:0000256" key="1">
    <source>
        <dbReference type="ARBA" id="ARBA00038211"/>
    </source>
</evidence>
<dbReference type="Pfam" id="PF01633">
    <property type="entry name" value="Choline_kinase"/>
    <property type="match status" value="1"/>
</dbReference>
<dbReference type="PANTHER" id="PTHR22603:SF93">
    <property type="entry name" value="RE24176P"/>
    <property type="match status" value="1"/>
</dbReference>
<dbReference type="InterPro" id="IPR011009">
    <property type="entry name" value="Kinase-like_dom_sf"/>
</dbReference>
<dbReference type="Proteomes" id="UP000094236">
    <property type="component" value="Unassembled WGS sequence"/>
</dbReference>